<proteinExistence type="predicted"/>
<dbReference type="SUPFAM" id="SSF56112">
    <property type="entry name" value="Protein kinase-like (PK-like)"/>
    <property type="match status" value="1"/>
</dbReference>
<evidence type="ECO:0000259" key="6">
    <source>
        <dbReference type="PROSITE" id="PS50011"/>
    </source>
</evidence>
<comment type="caution">
    <text evidence="7">The sequence shown here is derived from an EMBL/GenBank/DDBJ whole genome shotgun (WGS) entry which is preliminary data.</text>
</comment>
<gene>
    <name evidence="7" type="ORF">EZS28_012362</name>
</gene>
<reference evidence="7 8" key="1">
    <citation type="submission" date="2019-03" db="EMBL/GenBank/DDBJ databases">
        <title>Single cell metagenomics reveals metabolic interactions within the superorganism composed of flagellate Streblomastix strix and complex community of Bacteroidetes bacteria on its surface.</title>
        <authorList>
            <person name="Treitli S.C."/>
            <person name="Kolisko M."/>
            <person name="Husnik F."/>
            <person name="Keeling P."/>
            <person name="Hampl V."/>
        </authorList>
    </citation>
    <scope>NUCLEOTIDE SEQUENCE [LARGE SCALE GENOMIC DNA]</scope>
    <source>
        <strain evidence="7">ST1C</strain>
    </source>
</reference>
<evidence type="ECO:0000256" key="5">
    <source>
        <dbReference type="ARBA" id="ARBA00022840"/>
    </source>
</evidence>
<dbReference type="GO" id="GO:0005524">
    <property type="term" value="F:ATP binding"/>
    <property type="evidence" value="ECO:0007669"/>
    <property type="project" value="UniProtKB-KW"/>
</dbReference>
<dbReference type="SMART" id="SM00220">
    <property type="entry name" value="S_TKc"/>
    <property type="match status" value="1"/>
</dbReference>
<keyword evidence="2" id="KW-0808">Transferase</keyword>
<accession>A0A5J4WAX4</accession>
<evidence type="ECO:0000256" key="1">
    <source>
        <dbReference type="ARBA" id="ARBA00012513"/>
    </source>
</evidence>
<dbReference type="InterPro" id="IPR008271">
    <property type="entry name" value="Ser/Thr_kinase_AS"/>
</dbReference>
<dbReference type="PANTHER" id="PTHR43671:SF13">
    <property type="entry name" value="SERINE_THREONINE-PROTEIN KINASE NEK2"/>
    <property type="match status" value="1"/>
</dbReference>
<evidence type="ECO:0000313" key="7">
    <source>
        <dbReference type="EMBL" id="KAA6392114.1"/>
    </source>
</evidence>
<dbReference type="Pfam" id="PF00069">
    <property type="entry name" value="Pkinase"/>
    <property type="match status" value="1"/>
</dbReference>
<name>A0A5J4WAX4_9EUKA</name>
<sequence length="300" mass="34659">MLLLIQTSSHHGRKLIVFRKLNLLGRGTFGEVYLQKEKSTDRDVAIKRMLYVSDQDKAFVNRELSFLPIVKPLGFFLNDRKNKAFLVMEYCANRDIRRFIESMKVPGTEITPQRYWEIVAQIAYSLNLLHINGIIHLDLKPDNILLTKDYKVKITDFGFSRQLQVGREYVSVHGGTLIYQAPELLLNFVKVSNQTLKGNEQDKKSQLIQTKAVDIWSFGVILFELLAQKHPFFDIKVEANLSEIEIISRIVSMPPALLPEHYPLRLKELIKQMLLKDPSQRISADQILMQPEVIVALNKK</sequence>
<dbReference type="InterPro" id="IPR011009">
    <property type="entry name" value="Kinase-like_dom_sf"/>
</dbReference>
<dbReference type="AlphaFoldDB" id="A0A5J4WAX4"/>
<dbReference type="InterPro" id="IPR050660">
    <property type="entry name" value="NEK_Ser/Thr_kinase"/>
</dbReference>
<keyword evidence="4 7" id="KW-0418">Kinase</keyword>
<dbReference type="InterPro" id="IPR000719">
    <property type="entry name" value="Prot_kinase_dom"/>
</dbReference>
<dbReference type="Gene3D" id="1.10.510.10">
    <property type="entry name" value="Transferase(Phosphotransferase) domain 1"/>
    <property type="match status" value="1"/>
</dbReference>
<evidence type="ECO:0000256" key="4">
    <source>
        <dbReference type="ARBA" id="ARBA00022777"/>
    </source>
</evidence>
<dbReference type="PANTHER" id="PTHR43671">
    <property type="entry name" value="SERINE/THREONINE-PROTEIN KINASE NEK"/>
    <property type="match status" value="1"/>
</dbReference>
<dbReference type="EMBL" id="SNRW01002653">
    <property type="protein sequence ID" value="KAA6392114.1"/>
    <property type="molecule type" value="Genomic_DNA"/>
</dbReference>
<evidence type="ECO:0000313" key="8">
    <source>
        <dbReference type="Proteomes" id="UP000324800"/>
    </source>
</evidence>
<evidence type="ECO:0000256" key="3">
    <source>
        <dbReference type="ARBA" id="ARBA00022741"/>
    </source>
</evidence>
<evidence type="ECO:0000256" key="2">
    <source>
        <dbReference type="ARBA" id="ARBA00022679"/>
    </source>
</evidence>
<keyword evidence="3" id="KW-0547">Nucleotide-binding</keyword>
<dbReference type="EC" id="2.7.11.1" evidence="1"/>
<organism evidence="7 8">
    <name type="scientific">Streblomastix strix</name>
    <dbReference type="NCBI Taxonomy" id="222440"/>
    <lineage>
        <taxon>Eukaryota</taxon>
        <taxon>Metamonada</taxon>
        <taxon>Preaxostyla</taxon>
        <taxon>Oxymonadida</taxon>
        <taxon>Streblomastigidae</taxon>
        <taxon>Streblomastix</taxon>
    </lineage>
</organism>
<feature type="domain" description="Protein kinase" evidence="6">
    <location>
        <begin position="18"/>
        <end position="293"/>
    </location>
</feature>
<keyword evidence="5" id="KW-0067">ATP-binding</keyword>
<protein>
    <recommendedName>
        <fullName evidence="1">non-specific serine/threonine protein kinase</fullName>
        <ecNumber evidence="1">2.7.11.1</ecNumber>
    </recommendedName>
</protein>
<dbReference type="PROSITE" id="PS00108">
    <property type="entry name" value="PROTEIN_KINASE_ST"/>
    <property type="match status" value="1"/>
</dbReference>
<dbReference type="Proteomes" id="UP000324800">
    <property type="component" value="Unassembled WGS sequence"/>
</dbReference>
<dbReference type="GO" id="GO:0004674">
    <property type="term" value="F:protein serine/threonine kinase activity"/>
    <property type="evidence" value="ECO:0007669"/>
    <property type="project" value="UniProtKB-EC"/>
</dbReference>
<dbReference type="PROSITE" id="PS50011">
    <property type="entry name" value="PROTEIN_KINASE_DOM"/>
    <property type="match status" value="1"/>
</dbReference>